<comment type="caution">
    <text evidence="2">The sequence shown here is derived from an EMBL/GenBank/DDBJ whole genome shotgun (WGS) entry which is preliminary data.</text>
</comment>
<accession>A0ABW0GHK8</accession>
<dbReference type="RefSeq" id="WP_340266440.1">
    <property type="nucleotide sequence ID" value="NZ_JBBEOG010000001.1"/>
</dbReference>
<protein>
    <submittedName>
        <fullName evidence="2">Uncharacterized protein</fullName>
    </submittedName>
</protein>
<sequence length="199" mass="21723">MSQAAEVRTGSAAGTEPDTALLSPDEVVTPDGARVTDVWSWAFSDGLATIVRQAVAEYLVARAVEADLSRPRRDTDTWDVVTPEGTTIEVMSAAHLDAYGRPRTGTVTWGRTRGGGRAEETPRSDFGAAARADLYVLCLQTATHRSQVDVVDHRQWEFYVLAREDVRHFGVAVGLRAVQDRARAVSWEQLGEAVRAATR</sequence>
<gene>
    <name evidence="2" type="ORF">ACFPJ6_01235</name>
</gene>
<dbReference type="EMBL" id="JBHSLD010000001">
    <property type="protein sequence ID" value="MFC5379403.1"/>
    <property type="molecule type" value="Genomic_DNA"/>
</dbReference>
<proteinExistence type="predicted"/>
<name>A0ABW0GHK8_9MICO</name>
<dbReference type="Proteomes" id="UP001596122">
    <property type="component" value="Unassembled WGS sequence"/>
</dbReference>
<keyword evidence="3" id="KW-1185">Reference proteome</keyword>
<reference evidence="3" key="1">
    <citation type="journal article" date="2019" name="Int. J. Syst. Evol. Microbiol.">
        <title>The Global Catalogue of Microorganisms (GCM) 10K type strain sequencing project: providing services to taxonomists for standard genome sequencing and annotation.</title>
        <authorList>
            <consortium name="The Broad Institute Genomics Platform"/>
            <consortium name="The Broad Institute Genome Sequencing Center for Infectious Disease"/>
            <person name="Wu L."/>
            <person name="Ma J."/>
        </authorList>
    </citation>
    <scope>NUCLEOTIDE SEQUENCE [LARGE SCALE GENOMIC DNA]</scope>
    <source>
        <strain evidence="3">CCUG 43114</strain>
    </source>
</reference>
<evidence type="ECO:0000313" key="2">
    <source>
        <dbReference type="EMBL" id="MFC5379403.1"/>
    </source>
</evidence>
<evidence type="ECO:0000313" key="3">
    <source>
        <dbReference type="Proteomes" id="UP001596122"/>
    </source>
</evidence>
<organism evidence="2 3">
    <name type="scientific">Aquipuribacter nitratireducens</name>
    <dbReference type="NCBI Taxonomy" id="650104"/>
    <lineage>
        <taxon>Bacteria</taxon>
        <taxon>Bacillati</taxon>
        <taxon>Actinomycetota</taxon>
        <taxon>Actinomycetes</taxon>
        <taxon>Micrococcales</taxon>
        <taxon>Intrasporangiaceae</taxon>
        <taxon>Aquipuribacter</taxon>
    </lineage>
</organism>
<evidence type="ECO:0000256" key="1">
    <source>
        <dbReference type="SAM" id="MobiDB-lite"/>
    </source>
</evidence>
<feature type="region of interest" description="Disordered" evidence="1">
    <location>
        <begin position="1"/>
        <end position="26"/>
    </location>
</feature>